<dbReference type="AlphaFoldDB" id="A0A9X4MI46"/>
<comment type="caution">
    <text evidence="2">The sequence shown here is derived from an EMBL/GenBank/DDBJ whole genome shotgun (WGS) entry which is preliminary data.</text>
</comment>
<gene>
    <name evidence="2" type="ORF">FEV09_19070</name>
</gene>
<evidence type="ECO:0000313" key="2">
    <source>
        <dbReference type="EMBL" id="MDG3496644.1"/>
    </source>
</evidence>
<evidence type="ECO:0000313" key="3">
    <source>
        <dbReference type="Proteomes" id="UP001152872"/>
    </source>
</evidence>
<dbReference type="RefSeq" id="WP_009628834.1">
    <property type="nucleotide sequence ID" value="NZ_VBTY01000209.1"/>
</dbReference>
<feature type="transmembrane region" description="Helical" evidence="1">
    <location>
        <begin position="41"/>
        <end position="62"/>
    </location>
</feature>
<dbReference type="Proteomes" id="UP001152872">
    <property type="component" value="Unassembled WGS sequence"/>
</dbReference>
<reference evidence="2" key="1">
    <citation type="submission" date="2019-05" db="EMBL/GenBank/DDBJ databases">
        <title>Whole genome sequencing of Pseudanabaena catenata USMAC16.</title>
        <authorList>
            <person name="Khan Z."/>
            <person name="Omar W.M."/>
            <person name="Convey P."/>
            <person name="Merican F."/>
            <person name="Najimudin N."/>
        </authorList>
    </citation>
    <scope>NUCLEOTIDE SEQUENCE</scope>
    <source>
        <strain evidence="2">USMAC16</strain>
    </source>
</reference>
<sequence length="75" mass="8382">MPKDLGLFSSKQLVKKLRFLPFALVGIAVFTLNVNPDTNPYLQIYITLLEAKVGVVLVYFLTKKLGNIGKDKQSI</sequence>
<name>A0A9X4MI46_9CYAN</name>
<accession>A0A9X4MI46</accession>
<keyword evidence="1" id="KW-0472">Membrane</keyword>
<keyword evidence="3" id="KW-1185">Reference proteome</keyword>
<proteinExistence type="predicted"/>
<keyword evidence="1" id="KW-0812">Transmembrane</keyword>
<feature type="transmembrane region" description="Helical" evidence="1">
    <location>
        <begin position="17"/>
        <end position="35"/>
    </location>
</feature>
<dbReference type="EMBL" id="VBTY01000209">
    <property type="protein sequence ID" value="MDG3496644.1"/>
    <property type="molecule type" value="Genomic_DNA"/>
</dbReference>
<evidence type="ECO:0000256" key="1">
    <source>
        <dbReference type="SAM" id="Phobius"/>
    </source>
</evidence>
<protein>
    <submittedName>
        <fullName evidence="2">Uncharacterized protein</fullName>
    </submittedName>
</protein>
<keyword evidence="1" id="KW-1133">Transmembrane helix</keyword>
<organism evidence="2 3">
    <name type="scientific">Pseudanabaena catenata USMAC16</name>
    <dbReference type="NCBI Taxonomy" id="1855837"/>
    <lineage>
        <taxon>Bacteria</taxon>
        <taxon>Bacillati</taxon>
        <taxon>Cyanobacteriota</taxon>
        <taxon>Cyanophyceae</taxon>
        <taxon>Pseudanabaenales</taxon>
        <taxon>Pseudanabaenaceae</taxon>
        <taxon>Pseudanabaena</taxon>
    </lineage>
</organism>